<dbReference type="GO" id="GO:0007165">
    <property type="term" value="P:signal transduction"/>
    <property type="evidence" value="ECO:0007669"/>
    <property type="project" value="InterPro"/>
</dbReference>
<feature type="domain" description="Rho-GAP" evidence="3">
    <location>
        <begin position="240"/>
        <end position="412"/>
    </location>
</feature>
<dbReference type="CDD" id="cd00159">
    <property type="entry name" value="RhoGAP"/>
    <property type="match status" value="1"/>
</dbReference>
<proteinExistence type="predicted"/>
<protein>
    <recommendedName>
        <fullName evidence="3">Rho-GAP domain-containing protein</fullName>
    </recommendedName>
</protein>
<dbReference type="Pfam" id="PF00620">
    <property type="entry name" value="RhoGAP"/>
    <property type="match status" value="1"/>
</dbReference>
<comment type="caution">
    <text evidence="4">The sequence shown here is derived from an EMBL/GenBank/DDBJ whole genome shotgun (WGS) entry which is preliminary data.</text>
</comment>
<accession>A0AB34JKJ8</accession>
<dbReference type="InterPro" id="IPR044785">
    <property type="entry name" value="RopGAP1-5"/>
</dbReference>
<dbReference type="AlphaFoldDB" id="A0AB34JKJ8"/>
<gene>
    <name evidence="4" type="ORF">AB1Y20_022776</name>
</gene>
<feature type="compositionally biased region" description="Low complexity" evidence="2">
    <location>
        <begin position="1"/>
        <end position="15"/>
    </location>
</feature>
<dbReference type="EMBL" id="JBGBPQ010000008">
    <property type="protein sequence ID" value="KAL1521227.1"/>
    <property type="molecule type" value="Genomic_DNA"/>
</dbReference>
<dbReference type="GO" id="GO:0005096">
    <property type="term" value="F:GTPase activator activity"/>
    <property type="evidence" value="ECO:0007669"/>
    <property type="project" value="UniProtKB-KW"/>
</dbReference>
<dbReference type="SUPFAM" id="SSF48350">
    <property type="entry name" value="GTPase activation domain, GAP"/>
    <property type="match status" value="1"/>
</dbReference>
<organism evidence="4 5">
    <name type="scientific">Prymnesium parvum</name>
    <name type="common">Toxic golden alga</name>
    <dbReference type="NCBI Taxonomy" id="97485"/>
    <lineage>
        <taxon>Eukaryota</taxon>
        <taxon>Haptista</taxon>
        <taxon>Haptophyta</taxon>
        <taxon>Prymnesiophyceae</taxon>
        <taxon>Prymnesiales</taxon>
        <taxon>Prymnesiaceae</taxon>
        <taxon>Prymnesium</taxon>
    </lineage>
</organism>
<dbReference type="Gene3D" id="1.10.555.10">
    <property type="entry name" value="Rho GTPase activation protein"/>
    <property type="match status" value="1"/>
</dbReference>
<dbReference type="PANTHER" id="PTHR23177:SF58">
    <property type="entry name" value="RHO GTPASE-ACTIVATING PROTEIN GACK"/>
    <property type="match status" value="1"/>
</dbReference>
<evidence type="ECO:0000313" key="5">
    <source>
        <dbReference type="Proteomes" id="UP001515480"/>
    </source>
</evidence>
<evidence type="ECO:0000259" key="3">
    <source>
        <dbReference type="PROSITE" id="PS50238"/>
    </source>
</evidence>
<dbReference type="PANTHER" id="PTHR23177">
    <property type="entry name" value="MKIAA1688 PROTEIN"/>
    <property type="match status" value="1"/>
</dbReference>
<evidence type="ECO:0000256" key="1">
    <source>
        <dbReference type="ARBA" id="ARBA00022468"/>
    </source>
</evidence>
<dbReference type="SMART" id="SM00324">
    <property type="entry name" value="RhoGAP"/>
    <property type="match status" value="1"/>
</dbReference>
<dbReference type="PROSITE" id="PS50238">
    <property type="entry name" value="RHOGAP"/>
    <property type="match status" value="1"/>
</dbReference>
<name>A0AB34JKJ8_PRYPA</name>
<keyword evidence="1" id="KW-0343">GTPase activation</keyword>
<dbReference type="Proteomes" id="UP001515480">
    <property type="component" value="Unassembled WGS sequence"/>
</dbReference>
<feature type="region of interest" description="Disordered" evidence="2">
    <location>
        <begin position="114"/>
        <end position="163"/>
    </location>
</feature>
<dbReference type="InterPro" id="IPR000198">
    <property type="entry name" value="RhoGAP_dom"/>
</dbReference>
<feature type="region of interest" description="Disordered" evidence="2">
    <location>
        <begin position="1"/>
        <end position="38"/>
    </location>
</feature>
<keyword evidence="5" id="KW-1185">Reference proteome</keyword>
<evidence type="ECO:0000313" key="4">
    <source>
        <dbReference type="EMBL" id="KAL1521227.1"/>
    </source>
</evidence>
<evidence type="ECO:0000256" key="2">
    <source>
        <dbReference type="SAM" id="MobiDB-lite"/>
    </source>
</evidence>
<feature type="compositionally biased region" description="Basic and acidic residues" evidence="2">
    <location>
        <begin position="137"/>
        <end position="155"/>
    </location>
</feature>
<sequence>MSASPAGGAPSAAAAQRTSALWRPDVSSPSAAPPAPAGSPESLSYYFIDSCKHYRGPVALGTLRMLFSEGVITPRTYVFAEQLADEREWVRIERLPRLLDALKEPVAPIAEESAKDGAEIAPNGWQAPQHSRGSFDVAHDRRKDAAAHEPLDAHAPKAAHAPIVATPRVDVTLQPANVSVDSKEELSAALSAASKPKLASPGESARAVPWYKRVFGKKDKSPAPAEAAGRAEPTKWSFGQPLEEVALRDGVPEVLVSLRQVLWDLDGQLSEGIFRVSPAASDLKAHRLLVESGQFDQLNNVDCVAQLIKLWFKELPQSVFSPQLNAIVDGVPQNGEQCAQVVRQMPELHRRVVRWLLQLFTDVCRHETENRMTATSLTIVFSPNLLDPPASVDPMLSLELNKRMVRFLEKLFDYWNQHGTLDDSEEAPGAQAALIID</sequence>
<dbReference type="InterPro" id="IPR008936">
    <property type="entry name" value="Rho_GTPase_activation_prot"/>
</dbReference>
<reference evidence="4 5" key="1">
    <citation type="journal article" date="2024" name="Science">
        <title>Giant polyketide synthase enzymes in the biosynthesis of giant marine polyether toxins.</title>
        <authorList>
            <person name="Fallon T.R."/>
            <person name="Shende V.V."/>
            <person name="Wierzbicki I.H."/>
            <person name="Pendleton A.L."/>
            <person name="Watervoot N.F."/>
            <person name="Auber R.P."/>
            <person name="Gonzalez D.J."/>
            <person name="Wisecaver J.H."/>
            <person name="Moore B.S."/>
        </authorList>
    </citation>
    <scope>NUCLEOTIDE SEQUENCE [LARGE SCALE GENOMIC DNA]</scope>
    <source>
        <strain evidence="4 5">12B1</strain>
    </source>
</reference>